<accession>J0WRD8</accession>
<keyword evidence="4" id="KW-1185">Reference proteome</keyword>
<keyword evidence="2" id="KW-0812">Transmembrane</keyword>
<keyword evidence="2" id="KW-0472">Membrane</keyword>
<dbReference type="Proteomes" id="UP000006514">
    <property type="component" value="Unassembled WGS sequence"/>
</dbReference>
<keyword evidence="2" id="KW-1133">Transmembrane helix</keyword>
<dbReference type="EMBL" id="JH687941">
    <property type="protein sequence ID" value="EJD34502.1"/>
    <property type="molecule type" value="Genomic_DNA"/>
</dbReference>
<feature type="region of interest" description="Disordered" evidence="1">
    <location>
        <begin position="87"/>
        <end position="176"/>
    </location>
</feature>
<evidence type="ECO:0000313" key="4">
    <source>
        <dbReference type="Proteomes" id="UP000006514"/>
    </source>
</evidence>
<sequence length="267" mass="27816">MSVPRAPRAFLSKLRHCMRRNKQPAAARGVEPRTHQAGLEVHAGVDDVDIKLEAGLATIAGALGHIPTVVVSGQGAVADIGAEHTVLRGGDDGPAAVREEEGEPEPARVDQLDQDVANGIGGNEHANGVGGDGHANAIPGEGEGTPTATQALEPEPEGAQDEAPDQDAPDGAALPMPPTTAEFIVRAVCNMTQYYALQWVLAVQRTYPAVQSAIFDVLTACILVSPLLPLAVVSFVGLTFLLTFILTICFLAVLFQTQHLHGPPSAA</sequence>
<protein>
    <submittedName>
        <fullName evidence="3">Uncharacterized protein</fullName>
    </submittedName>
</protein>
<dbReference type="InParanoid" id="J0WRD8"/>
<organism evidence="3 4">
    <name type="scientific">Auricularia subglabra (strain TFB-10046 / SS5)</name>
    <name type="common">White-rot fungus</name>
    <name type="synonym">Auricularia delicata (strain TFB10046)</name>
    <dbReference type="NCBI Taxonomy" id="717982"/>
    <lineage>
        <taxon>Eukaryota</taxon>
        <taxon>Fungi</taxon>
        <taxon>Dikarya</taxon>
        <taxon>Basidiomycota</taxon>
        <taxon>Agaricomycotina</taxon>
        <taxon>Agaricomycetes</taxon>
        <taxon>Auriculariales</taxon>
        <taxon>Auriculariaceae</taxon>
        <taxon>Auricularia</taxon>
    </lineage>
</organism>
<dbReference type="AlphaFoldDB" id="J0WRD8"/>
<dbReference type="KEGG" id="adl:AURDEDRAFT_176449"/>
<evidence type="ECO:0000256" key="1">
    <source>
        <dbReference type="SAM" id="MobiDB-lite"/>
    </source>
</evidence>
<evidence type="ECO:0000256" key="2">
    <source>
        <dbReference type="SAM" id="Phobius"/>
    </source>
</evidence>
<feature type="compositionally biased region" description="Acidic residues" evidence="1">
    <location>
        <begin position="154"/>
        <end position="168"/>
    </location>
</feature>
<reference evidence="4" key="1">
    <citation type="journal article" date="2012" name="Science">
        <title>The Paleozoic origin of enzymatic lignin decomposition reconstructed from 31 fungal genomes.</title>
        <authorList>
            <person name="Floudas D."/>
            <person name="Binder M."/>
            <person name="Riley R."/>
            <person name="Barry K."/>
            <person name="Blanchette R.A."/>
            <person name="Henrissat B."/>
            <person name="Martinez A.T."/>
            <person name="Otillar R."/>
            <person name="Spatafora J.W."/>
            <person name="Yadav J.S."/>
            <person name="Aerts A."/>
            <person name="Benoit I."/>
            <person name="Boyd A."/>
            <person name="Carlson A."/>
            <person name="Copeland A."/>
            <person name="Coutinho P.M."/>
            <person name="de Vries R.P."/>
            <person name="Ferreira P."/>
            <person name="Findley K."/>
            <person name="Foster B."/>
            <person name="Gaskell J."/>
            <person name="Glotzer D."/>
            <person name="Gorecki P."/>
            <person name="Heitman J."/>
            <person name="Hesse C."/>
            <person name="Hori C."/>
            <person name="Igarashi K."/>
            <person name="Jurgens J.A."/>
            <person name="Kallen N."/>
            <person name="Kersten P."/>
            <person name="Kohler A."/>
            <person name="Kuees U."/>
            <person name="Kumar T.K.A."/>
            <person name="Kuo A."/>
            <person name="LaButti K."/>
            <person name="Larrondo L.F."/>
            <person name="Lindquist E."/>
            <person name="Ling A."/>
            <person name="Lombard V."/>
            <person name="Lucas S."/>
            <person name="Lundell T."/>
            <person name="Martin R."/>
            <person name="McLaughlin D.J."/>
            <person name="Morgenstern I."/>
            <person name="Morin E."/>
            <person name="Murat C."/>
            <person name="Nagy L.G."/>
            <person name="Nolan M."/>
            <person name="Ohm R.A."/>
            <person name="Patyshakuliyeva A."/>
            <person name="Rokas A."/>
            <person name="Ruiz-Duenas F.J."/>
            <person name="Sabat G."/>
            <person name="Salamov A."/>
            <person name="Samejima M."/>
            <person name="Schmutz J."/>
            <person name="Slot J.C."/>
            <person name="St John F."/>
            <person name="Stenlid J."/>
            <person name="Sun H."/>
            <person name="Sun S."/>
            <person name="Syed K."/>
            <person name="Tsang A."/>
            <person name="Wiebenga A."/>
            <person name="Young D."/>
            <person name="Pisabarro A."/>
            <person name="Eastwood D.C."/>
            <person name="Martin F."/>
            <person name="Cullen D."/>
            <person name="Grigoriev I.V."/>
            <person name="Hibbett D.S."/>
        </authorList>
    </citation>
    <scope>NUCLEOTIDE SEQUENCE [LARGE SCALE GENOMIC DNA]</scope>
    <source>
        <strain evidence="4">TFB10046</strain>
    </source>
</reference>
<name>J0WRD8_AURST</name>
<gene>
    <name evidence="3" type="ORF">AURDEDRAFT_176449</name>
</gene>
<proteinExistence type="predicted"/>
<feature type="transmembrane region" description="Helical" evidence="2">
    <location>
        <begin position="227"/>
        <end position="255"/>
    </location>
</feature>
<evidence type="ECO:0000313" key="3">
    <source>
        <dbReference type="EMBL" id="EJD34502.1"/>
    </source>
</evidence>